<comment type="caution">
    <text evidence="1">The sequence shown here is derived from an EMBL/GenBank/DDBJ whole genome shotgun (WGS) entry which is preliminary data.</text>
</comment>
<dbReference type="Proteomes" id="UP001060215">
    <property type="component" value="Chromosome 8"/>
</dbReference>
<evidence type="ECO:0000313" key="1">
    <source>
        <dbReference type="EMBL" id="KAI7999971.1"/>
    </source>
</evidence>
<name>A0ACC0GFN4_9ERIC</name>
<evidence type="ECO:0000313" key="2">
    <source>
        <dbReference type="Proteomes" id="UP001060215"/>
    </source>
</evidence>
<accession>A0ACC0GFN4</accession>
<sequence length="136" mass="15994">MSHLGLENRSQTCEVHSRASLWGKLPTHLGKLDLKSFPKTNAPDWLKASKLSNIKKLYIRGGTLGDLGQFQLEKYEWEVEILRLKYSNKLEMDWSELQELFLNLSYLEKEKCLKLMLFPCDGHGVWMRNPKKWKQL</sequence>
<dbReference type="EMBL" id="CM045765">
    <property type="protein sequence ID" value="KAI7999971.1"/>
    <property type="molecule type" value="Genomic_DNA"/>
</dbReference>
<reference evidence="1 2" key="1">
    <citation type="journal article" date="2022" name="Plant J.">
        <title>Chromosome-level genome of Camellia lanceoleosa provides a valuable resource for understanding genome evolution and self-incompatibility.</title>
        <authorList>
            <person name="Gong W."/>
            <person name="Xiao S."/>
            <person name="Wang L."/>
            <person name="Liao Z."/>
            <person name="Chang Y."/>
            <person name="Mo W."/>
            <person name="Hu G."/>
            <person name="Li W."/>
            <person name="Zhao G."/>
            <person name="Zhu H."/>
            <person name="Hu X."/>
            <person name="Ji K."/>
            <person name="Xiang X."/>
            <person name="Song Q."/>
            <person name="Yuan D."/>
            <person name="Jin S."/>
            <person name="Zhang L."/>
        </authorList>
    </citation>
    <scope>NUCLEOTIDE SEQUENCE [LARGE SCALE GENOMIC DNA]</scope>
    <source>
        <strain evidence="1">SQ_2022a</strain>
    </source>
</reference>
<organism evidence="1 2">
    <name type="scientific">Camellia lanceoleosa</name>
    <dbReference type="NCBI Taxonomy" id="1840588"/>
    <lineage>
        <taxon>Eukaryota</taxon>
        <taxon>Viridiplantae</taxon>
        <taxon>Streptophyta</taxon>
        <taxon>Embryophyta</taxon>
        <taxon>Tracheophyta</taxon>
        <taxon>Spermatophyta</taxon>
        <taxon>Magnoliopsida</taxon>
        <taxon>eudicotyledons</taxon>
        <taxon>Gunneridae</taxon>
        <taxon>Pentapetalae</taxon>
        <taxon>asterids</taxon>
        <taxon>Ericales</taxon>
        <taxon>Theaceae</taxon>
        <taxon>Camellia</taxon>
    </lineage>
</organism>
<proteinExistence type="predicted"/>
<gene>
    <name evidence="1" type="ORF">LOK49_LG09G01763</name>
</gene>
<protein>
    <submittedName>
        <fullName evidence="1">Uncharacterized protein</fullName>
    </submittedName>
</protein>
<keyword evidence="2" id="KW-1185">Reference proteome</keyword>